<dbReference type="Pfam" id="PF08902">
    <property type="entry name" value="DUF1848"/>
    <property type="match status" value="1"/>
</dbReference>
<name>A0A0F9RPJ9_9ZZZZ</name>
<reference evidence="1" key="1">
    <citation type="journal article" date="2015" name="Nature">
        <title>Complex archaea that bridge the gap between prokaryotes and eukaryotes.</title>
        <authorList>
            <person name="Spang A."/>
            <person name="Saw J.H."/>
            <person name="Jorgensen S.L."/>
            <person name="Zaremba-Niedzwiedzka K."/>
            <person name="Martijn J."/>
            <person name="Lind A.E."/>
            <person name="van Eijk R."/>
            <person name="Schleper C."/>
            <person name="Guy L."/>
            <person name="Ettema T.J."/>
        </authorList>
    </citation>
    <scope>NUCLEOTIDE SEQUENCE</scope>
</reference>
<sequence length="284" mass="32871">MCVNIISDIISCSRKTDVPAFLMPWVIERIGKGYVDVTNPYNPNQVSRISLDPLDVKCWVWWSKDFRCWIKEYQNNRCLFEQYKGHRFQFTINSPSELESGLHTPLDERLKQLKYLLKQFGFDAMNYRFDPIVLYRKKDSSKILNNLGKIDYIGNIGVKEMIFSFAQLYSKATKRMLLRNKTLIDPPLEEKKEIIEGIMSKCDKYAIVLKNCSQEILQAINGVEKSSCIDANKIEKITGGSLSKAKDQSQRKACECHKSRDIGQYGGKFSCIHNCDYCYSHPIN</sequence>
<dbReference type="EMBL" id="LAZR01002688">
    <property type="protein sequence ID" value="KKN26861.1"/>
    <property type="molecule type" value="Genomic_DNA"/>
</dbReference>
<evidence type="ECO:0008006" key="2">
    <source>
        <dbReference type="Google" id="ProtNLM"/>
    </source>
</evidence>
<dbReference type="InterPro" id="IPR014998">
    <property type="entry name" value="DUF1848"/>
</dbReference>
<gene>
    <name evidence="1" type="ORF">LCGC14_0870370</name>
</gene>
<evidence type="ECO:0000313" key="1">
    <source>
        <dbReference type="EMBL" id="KKN26861.1"/>
    </source>
</evidence>
<organism evidence="1">
    <name type="scientific">marine sediment metagenome</name>
    <dbReference type="NCBI Taxonomy" id="412755"/>
    <lineage>
        <taxon>unclassified sequences</taxon>
        <taxon>metagenomes</taxon>
        <taxon>ecological metagenomes</taxon>
    </lineage>
</organism>
<dbReference type="AlphaFoldDB" id="A0A0F9RPJ9"/>
<protein>
    <recommendedName>
        <fullName evidence="2">DUF1848 domain-containing protein</fullName>
    </recommendedName>
</protein>
<comment type="caution">
    <text evidence="1">The sequence shown here is derived from an EMBL/GenBank/DDBJ whole genome shotgun (WGS) entry which is preliminary data.</text>
</comment>
<accession>A0A0F9RPJ9</accession>
<proteinExistence type="predicted"/>